<dbReference type="Pfam" id="PF00856">
    <property type="entry name" value="SET"/>
    <property type="match status" value="1"/>
</dbReference>
<proteinExistence type="predicted"/>
<dbReference type="Gene3D" id="1.25.40.10">
    <property type="entry name" value="Tetratricopeptide repeat domain"/>
    <property type="match status" value="1"/>
</dbReference>
<name>A0A0V0Q8E6_PSEPJ</name>
<dbReference type="Gene3D" id="2.170.270.10">
    <property type="entry name" value="SET domain"/>
    <property type="match status" value="1"/>
</dbReference>
<dbReference type="EMBL" id="LDAU01000243">
    <property type="protein sequence ID" value="KRW98480.1"/>
    <property type="molecule type" value="Genomic_DNA"/>
</dbReference>
<dbReference type="InterPro" id="IPR050869">
    <property type="entry name" value="H3K4_H4K5_MeTrfase"/>
</dbReference>
<evidence type="ECO:0000259" key="1">
    <source>
        <dbReference type="PROSITE" id="PS50280"/>
    </source>
</evidence>
<dbReference type="Proteomes" id="UP000054937">
    <property type="component" value="Unassembled WGS sequence"/>
</dbReference>
<evidence type="ECO:0000313" key="3">
    <source>
        <dbReference type="Proteomes" id="UP000054937"/>
    </source>
</evidence>
<organism evidence="2 3">
    <name type="scientific">Pseudocohnilembus persalinus</name>
    <name type="common">Ciliate</name>
    <dbReference type="NCBI Taxonomy" id="266149"/>
    <lineage>
        <taxon>Eukaryota</taxon>
        <taxon>Sar</taxon>
        <taxon>Alveolata</taxon>
        <taxon>Ciliophora</taxon>
        <taxon>Intramacronucleata</taxon>
        <taxon>Oligohymenophorea</taxon>
        <taxon>Scuticociliatia</taxon>
        <taxon>Philasterida</taxon>
        <taxon>Pseudocohnilembidae</taxon>
        <taxon>Pseudocohnilembus</taxon>
    </lineage>
</organism>
<dbReference type="SUPFAM" id="SSF82199">
    <property type="entry name" value="SET domain"/>
    <property type="match status" value="1"/>
</dbReference>
<keyword evidence="3" id="KW-1185">Reference proteome</keyword>
<dbReference type="AlphaFoldDB" id="A0A0V0Q8E6"/>
<feature type="domain" description="SET" evidence="1">
    <location>
        <begin position="1"/>
        <end position="67"/>
    </location>
</feature>
<dbReference type="OrthoDB" id="406065at2759"/>
<comment type="caution">
    <text evidence="2">The sequence shown here is derived from an EMBL/GenBank/DDBJ whole genome shotgun (WGS) entry which is preliminary data.</text>
</comment>
<dbReference type="GO" id="GO:0005634">
    <property type="term" value="C:nucleus"/>
    <property type="evidence" value="ECO:0007669"/>
    <property type="project" value="TreeGrafter"/>
</dbReference>
<dbReference type="PANTHER" id="PTHR12197">
    <property type="entry name" value="HISTONE-LYSINE N-METHYLTRANSFERASE SMYD"/>
    <property type="match status" value="1"/>
</dbReference>
<accession>A0A0V0Q8E6</accession>
<dbReference type="PROSITE" id="PS50280">
    <property type="entry name" value="SET"/>
    <property type="match status" value="1"/>
</dbReference>
<dbReference type="InterPro" id="IPR011990">
    <property type="entry name" value="TPR-like_helical_dom_sf"/>
</dbReference>
<reference evidence="2 3" key="1">
    <citation type="journal article" date="2015" name="Sci. Rep.">
        <title>Genome of the facultative scuticociliatosis pathogen Pseudocohnilembus persalinus provides insight into its virulence through horizontal gene transfer.</title>
        <authorList>
            <person name="Xiong J."/>
            <person name="Wang G."/>
            <person name="Cheng J."/>
            <person name="Tian M."/>
            <person name="Pan X."/>
            <person name="Warren A."/>
            <person name="Jiang C."/>
            <person name="Yuan D."/>
            <person name="Miao W."/>
        </authorList>
    </citation>
    <scope>NUCLEOTIDE SEQUENCE [LARGE SCALE GENOMIC DNA]</scope>
    <source>
        <strain evidence="2">36N120E</strain>
    </source>
</reference>
<gene>
    <name evidence="2" type="ORF">PPERSA_03311</name>
</gene>
<sequence>MQIYINGFTIQDPVYSYEGLAIGIYNTAHLLNHSCKPNCIQIFNNRQIYIKTLRPIKAGEQLTVSYFDVCRSKQERKKYALQQYMFKCQCERCENDDEEFAIKCQNCKKSEIKENELKCIQCGKEITNEDMIKIKERIKQISEMMNDKSIEYNKKVDLIMEARKIGEMRDMQFCQIISDFIVFSIGKEQYRNAKIFLKKYIKNFVYWYKQELPLLFQKYNELSKLLFFQNELLEAEAVSQKALNLCNKFYSEVEFQEKTDLIQRYQDIKHEIMMSKNN</sequence>
<dbReference type="InParanoid" id="A0A0V0Q8E6"/>
<dbReference type="InterPro" id="IPR046341">
    <property type="entry name" value="SET_dom_sf"/>
</dbReference>
<dbReference type="InterPro" id="IPR001214">
    <property type="entry name" value="SET_dom"/>
</dbReference>
<dbReference type="PANTHER" id="PTHR12197:SF251">
    <property type="entry name" value="EG:BACR7C10.4 PROTEIN"/>
    <property type="match status" value="1"/>
</dbReference>
<protein>
    <recommendedName>
        <fullName evidence="1">SET domain-containing protein</fullName>
    </recommendedName>
</protein>
<dbReference type="OMA" id="KLECKAY"/>
<evidence type="ECO:0000313" key="2">
    <source>
        <dbReference type="EMBL" id="KRW98480.1"/>
    </source>
</evidence>